<name>A0AAV5I6X2_9ROSI</name>
<protein>
    <recommendedName>
        <fullName evidence="1">Aldehyde oxidase/xanthine dehydrogenase second molybdopterin binding domain-containing protein</fullName>
    </recommendedName>
</protein>
<comment type="caution">
    <text evidence="2">The sequence shown here is derived from an EMBL/GenBank/DDBJ whole genome shotgun (WGS) entry which is preliminary data.</text>
</comment>
<dbReference type="InterPro" id="IPR046867">
    <property type="entry name" value="AldOxase/xan_DH_MoCoBD2"/>
</dbReference>
<accession>A0AAV5I6X2</accession>
<dbReference type="PANTHER" id="PTHR45444:SF3">
    <property type="entry name" value="XANTHINE DEHYDROGENASE"/>
    <property type="match status" value="1"/>
</dbReference>
<dbReference type="PANTHER" id="PTHR45444">
    <property type="entry name" value="XANTHINE DEHYDROGENASE"/>
    <property type="match status" value="1"/>
</dbReference>
<keyword evidence="3" id="KW-1185">Reference proteome</keyword>
<evidence type="ECO:0000313" key="2">
    <source>
        <dbReference type="EMBL" id="GKU94054.1"/>
    </source>
</evidence>
<dbReference type="GO" id="GO:0005506">
    <property type="term" value="F:iron ion binding"/>
    <property type="evidence" value="ECO:0007669"/>
    <property type="project" value="InterPro"/>
</dbReference>
<feature type="domain" description="Aldehyde oxidase/xanthine dehydrogenase second molybdopterin binding" evidence="1">
    <location>
        <begin position="3"/>
        <end position="46"/>
    </location>
</feature>
<evidence type="ECO:0000313" key="3">
    <source>
        <dbReference type="Proteomes" id="UP001054252"/>
    </source>
</evidence>
<proteinExistence type="predicted"/>
<dbReference type="InterPro" id="IPR016208">
    <property type="entry name" value="Ald_Oxase/xanthine_DH-like"/>
</dbReference>
<feature type="domain" description="Aldehyde oxidase/xanthine dehydrogenase second molybdopterin binding" evidence="1">
    <location>
        <begin position="51"/>
        <end position="99"/>
    </location>
</feature>
<dbReference type="SUPFAM" id="SSF56003">
    <property type="entry name" value="Molybdenum cofactor-binding domain"/>
    <property type="match status" value="1"/>
</dbReference>
<dbReference type="GO" id="GO:0016491">
    <property type="term" value="F:oxidoreductase activity"/>
    <property type="evidence" value="ECO:0007669"/>
    <property type="project" value="InterPro"/>
</dbReference>
<organism evidence="2 3">
    <name type="scientific">Rubroshorea leprosula</name>
    <dbReference type="NCBI Taxonomy" id="152421"/>
    <lineage>
        <taxon>Eukaryota</taxon>
        <taxon>Viridiplantae</taxon>
        <taxon>Streptophyta</taxon>
        <taxon>Embryophyta</taxon>
        <taxon>Tracheophyta</taxon>
        <taxon>Spermatophyta</taxon>
        <taxon>Magnoliopsida</taxon>
        <taxon>eudicotyledons</taxon>
        <taxon>Gunneridae</taxon>
        <taxon>Pentapetalae</taxon>
        <taxon>rosids</taxon>
        <taxon>malvids</taxon>
        <taxon>Malvales</taxon>
        <taxon>Dipterocarpaceae</taxon>
        <taxon>Rubroshorea</taxon>
    </lineage>
</organism>
<sequence length="130" mass="14372">MRHGFYITPEIGFDWTTGKGNLFSYFTYGDAFAEVEIDTLTGDFHTRTENIEGAFGQGLGWVALEELKWGDAAHKWIPPGCLYTCGPGTYKIPSVNDVPFKFNVSLLKGHPNVKAIHTSKAVGEPPFFLA</sequence>
<dbReference type="InterPro" id="IPR037165">
    <property type="entry name" value="AldOxase/xan_DH_Mopterin-bd_sf"/>
</dbReference>
<dbReference type="Gene3D" id="3.30.365.10">
    <property type="entry name" value="Aldehyde oxidase/xanthine dehydrogenase, molybdopterin binding domain"/>
    <property type="match status" value="2"/>
</dbReference>
<reference evidence="2 3" key="1">
    <citation type="journal article" date="2021" name="Commun. Biol.">
        <title>The genome of Shorea leprosula (Dipterocarpaceae) highlights the ecological relevance of drought in aseasonal tropical rainforests.</title>
        <authorList>
            <person name="Ng K.K.S."/>
            <person name="Kobayashi M.J."/>
            <person name="Fawcett J.A."/>
            <person name="Hatakeyama M."/>
            <person name="Paape T."/>
            <person name="Ng C.H."/>
            <person name="Ang C.C."/>
            <person name="Tnah L.H."/>
            <person name="Lee C.T."/>
            <person name="Nishiyama T."/>
            <person name="Sese J."/>
            <person name="O'Brien M.J."/>
            <person name="Copetti D."/>
            <person name="Mohd Noor M.I."/>
            <person name="Ong R.C."/>
            <person name="Putra M."/>
            <person name="Sireger I.Z."/>
            <person name="Indrioko S."/>
            <person name="Kosugi Y."/>
            <person name="Izuno A."/>
            <person name="Isagi Y."/>
            <person name="Lee S.L."/>
            <person name="Shimizu K.K."/>
        </authorList>
    </citation>
    <scope>NUCLEOTIDE SEQUENCE [LARGE SCALE GENOMIC DNA]</scope>
    <source>
        <strain evidence="2">214</strain>
    </source>
</reference>
<evidence type="ECO:0000259" key="1">
    <source>
        <dbReference type="Pfam" id="PF20256"/>
    </source>
</evidence>
<dbReference type="Pfam" id="PF20256">
    <property type="entry name" value="MoCoBD_2"/>
    <property type="match status" value="2"/>
</dbReference>
<gene>
    <name evidence="2" type="ORF">SLEP1_g7592</name>
</gene>
<dbReference type="Proteomes" id="UP001054252">
    <property type="component" value="Unassembled WGS sequence"/>
</dbReference>
<dbReference type="AlphaFoldDB" id="A0AAV5I6X2"/>
<dbReference type="EMBL" id="BPVZ01000007">
    <property type="protein sequence ID" value="GKU94054.1"/>
    <property type="molecule type" value="Genomic_DNA"/>
</dbReference>